<feature type="compositionally biased region" description="Basic and acidic residues" evidence="1">
    <location>
        <begin position="51"/>
        <end position="74"/>
    </location>
</feature>
<organism evidence="2">
    <name type="scientific">marine sediment metagenome</name>
    <dbReference type="NCBI Taxonomy" id="412755"/>
    <lineage>
        <taxon>unclassified sequences</taxon>
        <taxon>metagenomes</taxon>
        <taxon>ecological metagenomes</taxon>
    </lineage>
</organism>
<evidence type="ECO:0000256" key="1">
    <source>
        <dbReference type="SAM" id="MobiDB-lite"/>
    </source>
</evidence>
<reference evidence="2" key="1">
    <citation type="journal article" date="2014" name="Front. Microbiol.">
        <title>High frequency of phylogenetically diverse reductive dehalogenase-homologous genes in deep subseafloor sedimentary metagenomes.</title>
        <authorList>
            <person name="Kawai M."/>
            <person name="Futagami T."/>
            <person name="Toyoda A."/>
            <person name="Takaki Y."/>
            <person name="Nishi S."/>
            <person name="Hori S."/>
            <person name="Arai W."/>
            <person name="Tsubouchi T."/>
            <person name="Morono Y."/>
            <person name="Uchiyama I."/>
            <person name="Ito T."/>
            <person name="Fujiyama A."/>
            <person name="Inagaki F."/>
            <person name="Takami H."/>
        </authorList>
    </citation>
    <scope>NUCLEOTIDE SEQUENCE</scope>
    <source>
        <strain evidence="2">Expedition CK06-06</strain>
    </source>
</reference>
<dbReference type="AlphaFoldDB" id="X0TU43"/>
<proteinExistence type="predicted"/>
<comment type="caution">
    <text evidence="2">The sequence shown here is derived from an EMBL/GenBank/DDBJ whole genome shotgun (WGS) entry which is preliminary data.</text>
</comment>
<dbReference type="EMBL" id="BARS01004530">
    <property type="protein sequence ID" value="GAF79640.1"/>
    <property type="molecule type" value="Genomic_DNA"/>
</dbReference>
<accession>X0TU43</accession>
<gene>
    <name evidence="2" type="ORF">S01H1_08853</name>
</gene>
<feature type="non-terminal residue" evidence="2">
    <location>
        <position position="109"/>
    </location>
</feature>
<protein>
    <recommendedName>
        <fullName evidence="3">Phage major capsid protein</fullName>
    </recommendedName>
</protein>
<evidence type="ECO:0008006" key="3">
    <source>
        <dbReference type="Google" id="ProtNLM"/>
    </source>
</evidence>
<feature type="region of interest" description="Disordered" evidence="1">
    <location>
        <begin position="51"/>
        <end position="109"/>
    </location>
</feature>
<evidence type="ECO:0000313" key="2">
    <source>
        <dbReference type="EMBL" id="GAF79640.1"/>
    </source>
</evidence>
<sequence>MSRLKALYEERIKLHEDSKALLDAAEKEERGLTTEEATTWDKMNARIEEIGGDVDRREKQAKREDWLNESRGRVTEPATDYAPEGDQSRDPEPVTLEFPAGRLGRAARA</sequence>
<name>X0TU43_9ZZZZ</name>